<evidence type="ECO:0000259" key="7">
    <source>
        <dbReference type="PROSITE" id="PS51677"/>
    </source>
</evidence>
<dbReference type="EMBL" id="MZNU01000091">
    <property type="protein sequence ID" value="OWP04922.1"/>
    <property type="molecule type" value="Genomic_DNA"/>
</dbReference>
<dbReference type="Gene3D" id="3.20.20.370">
    <property type="entry name" value="Glycoside hydrolase/deacetylase"/>
    <property type="match status" value="1"/>
</dbReference>
<dbReference type="Pfam" id="PF01522">
    <property type="entry name" value="Polysacc_deac_1"/>
    <property type="match status" value="1"/>
</dbReference>
<evidence type="ECO:0000256" key="6">
    <source>
        <dbReference type="ARBA" id="ARBA00023285"/>
    </source>
</evidence>
<name>A0A218ZB06_9HELO</name>
<dbReference type="STRING" id="503106.A0A218ZB06"/>
<evidence type="ECO:0000256" key="2">
    <source>
        <dbReference type="ARBA" id="ARBA00022723"/>
    </source>
</evidence>
<evidence type="ECO:0000313" key="9">
    <source>
        <dbReference type="Proteomes" id="UP000242519"/>
    </source>
</evidence>
<organism evidence="8 9">
    <name type="scientific">Diplocarpon coronariae</name>
    <dbReference type="NCBI Taxonomy" id="2795749"/>
    <lineage>
        <taxon>Eukaryota</taxon>
        <taxon>Fungi</taxon>
        <taxon>Dikarya</taxon>
        <taxon>Ascomycota</taxon>
        <taxon>Pezizomycotina</taxon>
        <taxon>Leotiomycetes</taxon>
        <taxon>Helotiales</taxon>
        <taxon>Drepanopezizaceae</taxon>
        <taxon>Diplocarpon</taxon>
    </lineage>
</organism>
<dbReference type="InterPro" id="IPR002509">
    <property type="entry name" value="NODB_dom"/>
</dbReference>
<keyword evidence="5" id="KW-0119">Carbohydrate metabolism</keyword>
<reference evidence="8 9" key="1">
    <citation type="submission" date="2017-04" db="EMBL/GenBank/DDBJ databases">
        <title>Draft genome sequence of Marssonina coronaria NL1: causal agent of apple blotch.</title>
        <authorList>
            <person name="Cheng Q."/>
        </authorList>
    </citation>
    <scope>NUCLEOTIDE SEQUENCE [LARGE SCALE GENOMIC DNA]</scope>
    <source>
        <strain evidence="8 9">NL1</strain>
    </source>
</reference>
<comment type="cofactor">
    <cofactor evidence="1">
        <name>Co(2+)</name>
        <dbReference type="ChEBI" id="CHEBI:48828"/>
    </cofactor>
</comment>
<evidence type="ECO:0000256" key="5">
    <source>
        <dbReference type="ARBA" id="ARBA00023277"/>
    </source>
</evidence>
<dbReference type="FunCoup" id="A0A218ZB06">
    <property type="interactions" value="29"/>
</dbReference>
<protein>
    <recommendedName>
        <fullName evidence="7">NodB homology domain-containing protein</fullName>
    </recommendedName>
</protein>
<keyword evidence="9" id="KW-1185">Reference proteome</keyword>
<evidence type="ECO:0000256" key="1">
    <source>
        <dbReference type="ARBA" id="ARBA00001941"/>
    </source>
</evidence>
<dbReference type="PANTHER" id="PTHR46471">
    <property type="entry name" value="CHITIN DEACETYLASE"/>
    <property type="match status" value="1"/>
</dbReference>
<proteinExistence type="predicted"/>
<dbReference type="InterPro" id="IPR011330">
    <property type="entry name" value="Glyco_hydro/deAcase_b/a-brl"/>
</dbReference>
<dbReference type="GO" id="GO:0005975">
    <property type="term" value="P:carbohydrate metabolic process"/>
    <property type="evidence" value="ECO:0007669"/>
    <property type="project" value="InterPro"/>
</dbReference>
<dbReference type="Proteomes" id="UP000242519">
    <property type="component" value="Unassembled WGS sequence"/>
</dbReference>
<gene>
    <name evidence="8" type="ORF">B2J93_4248</name>
</gene>
<evidence type="ECO:0000256" key="3">
    <source>
        <dbReference type="ARBA" id="ARBA00022729"/>
    </source>
</evidence>
<dbReference type="OrthoDB" id="407355at2759"/>
<keyword evidence="6" id="KW-0170">Cobalt</keyword>
<accession>A0A218ZB06</accession>
<dbReference type="SUPFAM" id="SSF88713">
    <property type="entry name" value="Glycoside hydrolase/deacetylase"/>
    <property type="match status" value="1"/>
</dbReference>
<comment type="caution">
    <text evidence="8">The sequence shown here is derived from an EMBL/GenBank/DDBJ whole genome shotgun (WGS) entry which is preliminary data.</text>
</comment>
<evidence type="ECO:0000313" key="8">
    <source>
        <dbReference type="EMBL" id="OWP04922.1"/>
    </source>
</evidence>
<sequence length="401" mass="43976">MVLEEGRMAINAHRTCHVAQQMDSAVSLRTGTAPLQPQEPSLRMRLVASRVPGRMDTHARLRARAVLEMDGVAIVQIIALQQQAVSLHSDLVPAMPVARPEVQARPVPMQMDDAGRDLGHVHPTNVARSQDSVALAQFNYGPACDANKIPSGTNTSSIPRTQIGSVLYGSDGIYDCKTVGDMALTFDDGPFIYTSHILDLLDKYSAKATFFITGNNNGKGQIDNTSTEYPALIKRMYDGGHQVASHTWSHADLCNITSAQRKDEMYKNEMALRNIVGIIPTYMRPPYSSCTAECGCEADMADLGYHITYFDLDTSDYLNDSPALIQNSKTIFDNALAAKSPTSDDFLIIGHDIHNQTANVLVEYMLQQIQSKGYKPVTVGDCLGDPKANWYRTDTRSTLGT</sequence>
<dbReference type="AlphaFoldDB" id="A0A218ZB06"/>
<dbReference type="CDD" id="cd10951">
    <property type="entry name" value="CE4_ClCDA_like"/>
    <property type="match status" value="1"/>
</dbReference>
<keyword evidence="4" id="KW-0378">Hydrolase</keyword>
<dbReference type="InParanoid" id="A0A218ZB06"/>
<feature type="domain" description="NodB homology" evidence="7">
    <location>
        <begin position="180"/>
        <end position="377"/>
    </location>
</feature>
<dbReference type="GO" id="GO:0016810">
    <property type="term" value="F:hydrolase activity, acting on carbon-nitrogen (but not peptide) bonds"/>
    <property type="evidence" value="ECO:0007669"/>
    <property type="project" value="InterPro"/>
</dbReference>
<keyword evidence="2" id="KW-0479">Metal-binding</keyword>
<evidence type="ECO:0000256" key="4">
    <source>
        <dbReference type="ARBA" id="ARBA00022801"/>
    </source>
</evidence>
<dbReference type="PANTHER" id="PTHR46471:SF4">
    <property type="entry name" value="CHITIN DEACETYLASE"/>
    <property type="match status" value="1"/>
</dbReference>
<dbReference type="PROSITE" id="PS51677">
    <property type="entry name" value="NODB"/>
    <property type="match status" value="1"/>
</dbReference>
<keyword evidence="3" id="KW-0732">Signal</keyword>
<dbReference type="GO" id="GO:0046872">
    <property type="term" value="F:metal ion binding"/>
    <property type="evidence" value="ECO:0007669"/>
    <property type="project" value="UniProtKB-KW"/>
</dbReference>